<evidence type="ECO:0000256" key="1">
    <source>
        <dbReference type="SAM" id="SignalP"/>
    </source>
</evidence>
<dbReference type="EMBL" id="LDJP01000026">
    <property type="protein sequence ID" value="KRG87199.1"/>
    <property type="molecule type" value="Genomic_DNA"/>
</dbReference>
<feature type="signal peptide" evidence="1">
    <location>
        <begin position="1"/>
        <end position="21"/>
    </location>
</feature>
<feature type="chain" id="PRO_5006396539" description="DUF3106 domain-containing protein" evidence="1">
    <location>
        <begin position="22"/>
        <end position="188"/>
    </location>
</feature>
<dbReference type="Proteomes" id="UP000050940">
    <property type="component" value="Unassembled WGS sequence"/>
</dbReference>
<protein>
    <recommendedName>
        <fullName evidence="4">DUF3106 domain-containing protein</fullName>
    </recommendedName>
</protein>
<organism evidence="2 3">
    <name type="scientific">Stenotrophomonas daejeonensis</name>
    <dbReference type="NCBI Taxonomy" id="659018"/>
    <lineage>
        <taxon>Bacteria</taxon>
        <taxon>Pseudomonadati</taxon>
        <taxon>Pseudomonadota</taxon>
        <taxon>Gammaproteobacteria</taxon>
        <taxon>Lysobacterales</taxon>
        <taxon>Lysobacteraceae</taxon>
        <taxon>Stenotrophomonas</taxon>
    </lineage>
</organism>
<proteinExistence type="predicted"/>
<dbReference type="Pfam" id="PF11304">
    <property type="entry name" value="DUF3106"/>
    <property type="match status" value="1"/>
</dbReference>
<sequence>MRKIEGAWLLLALLPAAVSLATPVAPRPLVEPPPRAPQATDPQARWAALAPAQQREVRARYAAWRALPESERQRVRMTAAELAALPAAERDALRGRFAGLDRLHRDGWQLGPRLGALYPKLQPLLGYLPEPQRAPMLALLRELDAAQLAQLGLLSQRTPPQARDALREELLAVPAAGRAEWLRRKLDK</sequence>
<dbReference type="PATRIC" id="fig|659018.3.peg.951"/>
<comment type="caution">
    <text evidence="2">The sequence shown here is derived from an EMBL/GenBank/DDBJ whole genome shotgun (WGS) entry which is preliminary data.</text>
</comment>
<dbReference type="AlphaFoldDB" id="A0A0R0DYB0"/>
<accession>A0A0R0DYB0</accession>
<keyword evidence="3" id="KW-1185">Reference proteome</keyword>
<reference evidence="2 3" key="1">
    <citation type="submission" date="2015-05" db="EMBL/GenBank/DDBJ databases">
        <title>Genome sequencing and analysis of members of genus Stenotrophomonas.</title>
        <authorList>
            <person name="Patil P.P."/>
            <person name="Midha S."/>
            <person name="Patil P.B."/>
        </authorList>
    </citation>
    <scope>NUCLEOTIDE SEQUENCE [LARGE SCALE GENOMIC DNA]</scope>
    <source>
        <strain evidence="2 3">JCM 16244</strain>
    </source>
</reference>
<dbReference type="OrthoDB" id="6054283at2"/>
<evidence type="ECO:0000313" key="3">
    <source>
        <dbReference type="Proteomes" id="UP000050940"/>
    </source>
</evidence>
<evidence type="ECO:0008006" key="4">
    <source>
        <dbReference type="Google" id="ProtNLM"/>
    </source>
</evidence>
<gene>
    <name evidence="2" type="ORF">ABB34_05220</name>
</gene>
<name>A0A0R0DYB0_9GAMM</name>
<keyword evidence="1" id="KW-0732">Signal</keyword>
<dbReference type="STRING" id="659018.ABB34_05220"/>
<dbReference type="InterPro" id="IPR021455">
    <property type="entry name" value="DUF3106"/>
</dbReference>
<dbReference type="RefSeq" id="WP_057640199.1">
    <property type="nucleotide sequence ID" value="NZ_LDJP01000026.1"/>
</dbReference>
<evidence type="ECO:0000313" key="2">
    <source>
        <dbReference type="EMBL" id="KRG87199.1"/>
    </source>
</evidence>